<keyword evidence="11" id="KW-1185">Reference proteome</keyword>
<evidence type="ECO:0000256" key="3">
    <source>
        <dbReference type="ARBA" id="ARBA00022676"/>
    </source>
</evidence>
<dbReference type="GO" id="GO:0000139">
    <property type="term" value="C:Golgi membrane"/>
    <property type="evidence" value="ECO:0007669"/>
    <property type="project" value="UniProtKB-SubCell"/>
</dbReference>
<dbReference type="GO" id="GO:0008373">
    <property type="term" value="F:sialyltransferase activity"/>
    <property type="evidence" value="ECO:0007669"/>
    <property type="project" value="InterPro"/>
</dbReference>
<keyword evidence="4" id="KW-0808">Transferase</keyword>
<evidence type="ECO:0000256" key="10">
    <source>
        <dbReference type="ARBA" id="ARBA00023180"/>
    </source>
</evidence>
<dbReference type="InterPro" id="IPR051142">
    <property type="entry name" value="Glycosyltransferase_29"/>
</dbReference>
<dbReference type="KEGG" id="pmrn:116953511"/>
<dbReference type="InterPro" id="IPR038578">
    <property type="entry name" value="GT29-like_sf"/>
</dbReference>
<evidence type="ECO:0000256" key="5">
    <source>
        <dbReference type="ARBA" id="ARBA00022692"/>
    </source>
</evidence>
<comment type="subcellular location">
    <subcellularLocation>
        <location evidence="1">Golgi apparatus membrane</location>
        <topology evidence="1">Single-pass type II membrane protein</topology>
    </subcellularLocation>
</comment>
<comment type="similarity">
    <text evidence="2">Belongs to the glycosyltransferase 29 family.</text>
</comment>
<protein>
    <submittedName>
        <fullName evidence="12">CMP-N-acetylneuraminate-beta-galactosamide- alpha-2,3-sialyltransferase 4-like</fullName>
    </submittedName>
</protein>
<dbReference type="PANTHER" id="PTHR13713:SF95">
    <property type="entry name" value="CMP-N-ACETYLNEURAMINATE-BETA-GALACTOSAMIDE- ALPHA-2,3-SIALYLTRANSFERASE 4 ISOFORM 1"/>
    <property type="match status" value="1"/>
</dbReference>
<name>A0AAJ7U4P5_PETMA</name>
<evidence type="ECO:0000256" key="7">
    <source>
        <dbReference type="ARBA" id="ARBA00022989"/>
    </source>
</evidence>
<evidence type="ECO:0000256" key="4">
    <source>
        <dbReference type="ARBA" id="ARBA00022679"/>
    </source>
</evidence>
<dbReference type="Gene3D" id="3.90.1480.20">
    <property type="entry name" value="Glycosyl transferase family 29"/>
    <property type="match status" value="1"/>
</dbReference>
<dbReference type="GO" id="GO:0009247">
    <property type="term" value="P:glycolipid biosynthetic process"/>
    <property type="evidence" value="ECO:0007669"/>
    <property type="project" value="TreeGrafter"/>
</dbReference>
<keyword evidence="9" id="KW-0472">Membrane</keyword>
<keyword evidence="3" id="KW-0328">Glycosyltransferase</keyword>
<evidence type="ECO:0000313" key="12">
    <source>
        <dbReference type="RefSeq" id="XP_032829659.1"/>
    </source>
</evidence>
<feature type="non-terminal residue" evidence="12">
    <location>
        <position position="1"/>
    </location>
</feature>
<evidence type="ECO:0000256" key="2">
    <source>
        <dbReference type="ARBA" id="ARBA00006003"/>
    </source>
</evidence>
<reference evidence="12" key="1">
    <citation type="submission" date="2025-08" db="UniProtKB">
        <authorList>
            <consortium name="RefSeq"/>
        </authorList>
    </citation>
    <scope>IDENTIFICATION</scope>
    <source>
        <tissue evidence="12">Sperm</tissue>
    </source>
</reference>
<dbReference type="Pfam" id="PF00777">
    <property type="entry name" value="Glyco_transf_29"/>
    <property type="match status" value="1"/>
</dbReference>
<keyword evidence="6" id="KW-0735">Signal-anchor</keyword>
<keyword evidence="5" id="KW-0812">Transmembrane</keyword>
<accession>A0AAJ7U4P5</accession>
<evidence type="ECO:0000256" key="8">
    <source>
        <dbReference type="ARBA" id="ARBA00023034"/>
    </source>
</evidence>
<dbReference type="AlphaFoldDB" id="A0AAJ7U4P5"/>
<dbReference type="PANTHER" id="PTHR13713">
    <property type="entry name" value="SIALYLTRANSFERASE"/>
    <property type="match status" value="1"/>
</dbReference>
<dbReference type="Proteomes" id="UP001318040">
    <property type="component" value="Chromosome 52"/>
</dbReference>
<keyword evidence="10" id="KW-0325">Glycoprotein</keyword>
<proteinExistence type="inferred from homology"/>
<evidence type="ECO:0000256" key="1">
    <source>
        <dbReference type="ARBA" id="ARBA00004323"/>
    </source>
</evidence>
<evidence type="ECO:0000256" key="9">
    <source>
        <dbReference type="ARBA" id="ARBA00023136"/>
    </source>
</evidence>
<evidence type="ECO:0000256" key="6">
    <source>
        <dbReference type="ARBA" id="ARBA00022968"/>
    </source>
</evidence>
<keyword evidence="7" id="KW-1133">Transmembrane helix</keyword>
<gene>
    <name evidence="12" type="primary">LOC116953511</name>
</gene>
<organism evidence="11 12">
    <name type="scientific">Petromyzon marinus</name>
    <name type="common">Sea lamprey</name>
    <dbReference type="NCBI Taxonomy" id="7757"/>
    <lineage>
        <taxon>Eukaryota</taxon>
        <taxon>Metazoa</taxon>
        <taxon>Chordata</taxon>
        <taxon>Craniata</taxon>
        <taxon>Vertebrata</taxon>
        <taxon>Cyclostomata</taxon>
        <taxon>Hyperoartia</taxon>
        <taxon>Petromyzontiformes</taxon>
        <taxon>Petromyzontidae</taxon>
        <taxon>Petromyzon</taxon>
    </lineage>
</organism>
<sequence length="205" mass="22856">SNGLYTGHLLVHQRRGEPPCARARVHVVVLLLRPCRINDAPTKGYEEDVGSRCTMRVVYPMTAVKEQQARDQNDTIALFVPFKAADIDWILKVVRGVVVTMKTGPFKWDVPPHNVRILNPIFMRVASLELLNNSIPTRKKRAPIPTTGFLTVTAALHMCREVHIAGFGYPKATKNVGNELVHYYGEGRMRQITRVGTPCSGSTSP</sequence>
<keyword evidence="8" id="KW-0333">Golgi apparatus</keyword>
<dbReference type="InterPro" id="IPR001675">
    <property type="entry name" value="Glyco_trans_29"/>
</dbReference>
<dbReference type="RefSeq" id="XP_032829659.1">
    <property type="nucleotide sequence ID" value="XM_032973768.1"/>
</dbReference>
<evidence type="ECO:0000313" key="11">
    <source>
        <dbReference type="Proteomes" id="UP001318040"/>
    </source>
</evidence>